<dbReference type="EMBL" id="JAMYWD010000011">
    <property type="protein sequence ID" value="KAJ4956570.1"/>
    <property type="molecule type" value="Genomic_DNA"/>
</dbReference>
<evidence type="ECO:0000313" key="4">
    <source>
        <dbReference type="Proteomes" id="UP001141806"/>
    </source>
</evidence>
<comment type="caution">
    <text evidence="3">The sequence shown here is derived from an EMBL/GenBank/DDBJ whole genome shotgun (WGS) entry which is preliminary data.</text>
</comment>
<evidence type="ECO:0000313" key="3">
    <source>
        <dbReference type="EMBL" id="KAJ4956570.1"/>
    </source>
</evidence>
<protein>
    <submittedName>
        <fullName evidence="3">Uncharacterized protein</fullName>
    </submittedName>
</protein>
<dbReference type="PANTHER" id="PTHR33868:SF2">
    <property type="entry name" value="EXPRESSED PROTEIN"/>
    <property type="match status" value="1"/>
</dbReference>
<keyword evidence="2" id="KW-0472">Membrane</keyword>
<evidence type="ECO:0000256" key="2">
    <source>
        <dbReference type="SAM" id="Phobius"/>
    </source>
</evidence>
<organism evidence="3 4">
    <name type="scientific">Protea cynaroides</name>
    <dbReference type="NCBI Taxonomy" id="273540"/>
    <lineage>
        <taxon>Eukaryota</taxon>
        <taxon>Viridiplantae</taxon>
        <taxon>Streptophyta</taxon>
        <taxon>Embryophyta</taxon>
        <taxon>Tracheophyta</taxon>
        <taxon>Spermatophyta</taxon>
        <taxon>Magnoliopsida</taxon>
        <taxon>Proteales</taxon>
        <taxon>Proteaceae</taxon>
        <taxon>Protea</taxon>
    </lineage>
</organism>
<dbReference type="AlphaFoldDB" id="A0A9Q0JZQ1"/>
<sequence length="473" mass="53301">MANRCFVQEDAKRAPKLACCPSSSSSSKSESDMGHGDFSNEPDHPSAGFMPLNWNPSNSNLPPDTKWWLQFQPNFAYQKDFTYEQLNALEAELEVLRTGEANKTSKLGGSHPLSEDDFVHVNSNKNFESYLDPLGRAPATCMMRDAESKTPQLKTINISKTQGQVEHKDIEEYWHGNEGFESLDASLFSRPSKKLCSDLESSWMKVEKTEPWWRNVDKDDLASLVALKSLEHIENCDLPRPQTMHVSQGPLPSFESIDHGNIFSSSLDQKANAVLANPSDYPQGSRTSVSVDGHHVEYCKSSLSIYSSERLFSSNGYIGTKEESTEPCHLSKSDSGKAQLLKALCHSQTRAREAEKAAQQAYMEKEHIIKLFFRQASHLFAYKQWFQLLQLETLCLQIKNNDQPISTLFPMVLPWMTYKGRQLKKRRRKAGERKRGAPKSQISKYAVAFAVGLGLVSAGLFLGWTMGWLLPTF</sequence>
<keyword evidence="2" id="KW-0812">Transmembrane</keyword>
<dbReference type="Proteomes" id="UP001141806">
    <property type="component" value="Unassembled WGS sequence"/>
</dbReference>
<accession>A0A9Q0JZQ1</accession>
<reference evidence="3" key="1">
    <citation type="journal article" date="2023" name="Plant J.">
        <title>The genome of the king protea, Protea cynaroides.</title>
        <authorList>
            <person name="Chang J."/>
            <person name="Duong T.A."/>
            <person name="Schoeman C."/>
            <person name="Ma X."/>
            <person name="Roodt D."/>
            <person name="Barker N."/>
            <person name="Li Z."/>
            <person name="Van de Peer Y."/>
            <person name="Mizrachi E."/>
        </authorList>
    </citation>
    <scope>NUCLEOTIDE SEQUENCE</scope>
    <source>
        <tissue evidence="3">Young leaves</tissue>
    </source>
</reference>
<gene>
    <name evidence="3" type="ORF">NE237_013353</name>
</gene>
<feature type="transmembrane region" description="Helical" evidence="2">
    <location>
        <begin position="442"/>
        <end position="464"/>
    </location>
</feature>
<feature type="region of interest" description="Disordered" evidence="1">
    <location>
        <begin position="1"/>
        <end position="52"/>
    </location>
</feature>
<keyword evidence="4" id="KW-1185">Reference proteome</keyword>
<dbReference type="PANTHER" id="PTHR33868">
    <property type="entry name" value="EXPRESSED PROTEIN"/>
    <property type="match status" value="1"/>
</dbReference>
<proteinExistence type="predicted"/>
<evidence type="ECO:0000256" key="1">
    <source>
        <dbReference type="SAM" id="MobiDB-lite"/>
    </source>
</evidence>
<name>A0A9Q0JZQ1_9MAGN</name>
<dbReference type="OrthoDB" id="1920951at2759"/>
<keyword evidence="2" id="KW-1133">Transmembrane helix</keyword>